<organism evidence="1 2">
    <name type="scientific">Oedothorax gibbosus</name>
    <dbReference type="NCBI Taxonomy" id="931172"/>
    <lineage>
        <taxon>Eukaryota</taxon>
        <taxon>Metazoa</taxon>
        <taxon>Ecdysozoa</taxon>
        <taxon>Arthropoda</taxon>
        <taxon>Chelicerata</taxon>
        <taxon>Arachnida</taxon>
        <taxon>Araneae</taxon>
        <taxon>Araneomorphae</taxon>
        <taxon>Entelegynae</taxon>
        <taxon>Araneoidea</taxon>
        <taxon>Linyphiidae</taxon>
        <taxon>Erigoninae</taxon>
        <taxon>Oedothorax</taxon>
    </lineage>
</organism>
<evidence type="ECO:0000313" key="1">
    <source>
        <dbReference type="EMBL" id="KAG8185005.1"/>
    </source>
</evidence>
<gene>
    <name evidence="1" type="ORF">JTE90_017030</name>
</gene>
<evidence type="ECO:0000313" key="2">
    <source>
        <dbReference type="Proteomes" id="UP000827092"/>
    </source>
</evidence>
<comment type="caution">
    <text evidence="1">The sequence shown here is derived from an EMBL/GenBank/DDBJ whole genome shotgun (WGS) entry which is preliminary data.</text>
</comment>
<dbReference type="Proteomes" id="UP000827092">
    <property type="component" value="Unassembled WGS sequence"/>
</dbReference>
<reference evidence="1 2" key="1">
    <citation type="journal article" date="2022" name="Nat. Ecol. Evol.">
        <title>A masculinizing supergene underlies an exaggerated male reproductive morph in a spider.</title>
        <authorList>
            <person name="Hendrickx F."/>
            <person name="De Corte Z."/>
            <person name="Sonet G."/>
            <person name="Van Belleghem S.M."/>
            <person name="Kostlbacher S."/>
            <person name="Vangestel C."/>
        </authorList>
    </citation>
    <scope>NUCLEOTIDE SEQUENCE [LARGE SCALE GENOMIC DNA]</scope>
    <source>
        <strain evidence="1">W744_W776</strain>
    </source>
</reference>
<dbReference type="EMBL" id="JAFNEN010000349">
    <property type="protein sequence ID" value="KAG8185005.1"/>
    <property type="molecule type" value="Genomic_DNA"/>
</dbReference>
<protein>
    <submittedName>
        <fullName evidence="1">Uncharacterized protein</fullName>
    </submittedName>
</protein>
<keyword evidence="2" id="KW-1185">Reference proteome</keyword>
<dbReference type="AlphaFoldDB" id="A0AAV6ULH1"/>
<accession>A0AAV6ULH1</accession>
<name>A0AAV6ULH1_9ARAC</name>
<proteinExistence type="predicted"/>
<sequence>MTTQPGSNSQSTPKKWHPQTSRYSVTIFIAKELFKNNFAFLSATSFTSRRKRSSPTSKQAALEGSVEQFYDISLSGPSVSHASHE</sequence>